<protein>
    <submittedName>
        <fullName evidence="2">Uncharacterized protein</fullName>
    </submittedName>
</protein>
<reference evidence="2" key="1">
    <citation type="journal article" date="2023" name="Mol. Phylogenet. Evol.">
        <title>Genome-scale phylogeny and comparative genomics of the fungal order Sordariales.</title>
        <authorList>
            <person name="Hensen N."/>
            <person name="Bonometti L."/>
            <person name="Westerberg I."/>
            <person name="Brannstrom I.O."/>
            <person name="Guillou S."/>
            <person name="Cros-Aarteil S."/>
            <person name="Calhoun S."/>
            <person name="Haridas S."/>
            <person name="Kuo A."/>
            <person name="Mondo S."/>
            <person name="Pangilinan J."/>
            <person name="Riley R."/>
            <person name="LaButti K."/>
            <person name="Andreopoulos B."/>
            <person name="Lipzen A."/>
            <person name="Chen C."/>
            <person name="Yan M."/>
            <person name="Daum C."/>
            <person name="Ng V."/>
            <person name="Clum A."/>
            <person name="Steindorff A."/>
            <person name="Ohm R.A."/>
            <person name="Martin F."/>
            <person name="Silar P."/>
            <person name="Natvig D.O."/>
            <person name="Lalanne C."/>
            <person name="Gautier V."/>
            <person name="Ament-Velasquez S.L."/>
            <person name="Kruys A."/>
            <person name="Hutchinson M.I."/>
            <person name="Powell A.J."/>
            <person name="Barry K."/>
            <person name="Miller A.N."/>
            <person name="Grigoriev I.V."/>
            <person name="Debuchy R."/>
            <person name="Gladieux P."/>
            <person name="Hiltunen Thoren M."/>
            <person name="Johannesson H."/>
        </authorList>
    </citation>
    <scope>NUCLEOTIDE SEQUENCE</scope>
    <source>
        <strain evidence="2">CBS 118394</strain>
    </source>
</reference>
<dbReference type="PANTHER" id="PTHR39602">
    <property type="entry name" value="ACW-9"/>
    <property type="match status" value="1"/>
</dbReference>
<organism evidence="2 3">
    <name type="scientific">Apodospora peruviana</name>
    <dbReference type="NCBI Taxonomy" id="516989"/>
    <lineage>
        <taxon>Eukaryota</taxon>
        <taxon>Fungi</taxon>
        <taxon>Dikarya</taxon>
        <taxon>Ascomycota</taxon>
        <taxon>Pezizomycotina</taxon>
        <taxon>Sordariomycetes</taxon>
        <taxon>Sordariomycetidae</taxon>
        <taxon>Sordariales</taxon>
        <taxon>Lasiosphaeriaceae</taxon>
        <taxon>Apodospora</taxon>
    </lineage>
</organism>
<dbReference type="PANTHER" id="PTHR39602:SF2">
    <property type="entry name" value="ACW-9"/>
    <property type="match status" value="1"/>
</dbReference>
<evidence type="ECO:0000313" key="3">
    <source>
        <dbReference type="Proteomes" id="UP001283341"/>
    </source>
</evidence>
<name>A0AAE0IK70_9PEZI</name>
<feature type="chain" id="PRO_5041981393" evidence="1">
    <location>
        <begin position="19"/>
        <end position="277"/>
    </location>
</feature>
<keyword evidence="3" id="KW-1185">Reference proteome</keyword>
<feature type="signal peptide" evidence="1">
    <location>
        <begin position="1"/>
        <end position="18"/>
    </location>
</feature>
<gene>
    <name evidence="2" type="ORF">B0H66DRAFT_600589</name>
</gene>
<evidence type="ECO:0000256" key="1">
    <source>
        <dbReference type="SAM" id="SignalP"/>
    </source>
</evidence>
<sequence length="277" mass="30612">MLGSYFLSTCLFAASGLAVPARRIDLRGTDGIVGHWSLSEFHRECSQDDNICKYEFNIDENNTGADGYACAFSVKGADDRPAGETDFHDKPCEQMSDRFRVNGGWDGRGFMTIVVTDVSLNALAFYGYTVDELEAGPITKDSPAYVVGTLANEASTEIITRSSEPEEETWQILEMSRNYDPVERSTHLDFTISLANGSEQHCDIDIPDTDNDATFWAQPCGNDFTVSWGYKEEADGAVMTVCNPGKKQNAWFGWDRISNQADLGDSPRNPVYPGDCQ</sequence>
<proteinExistence type="predicted"/>
<evidence type="ECO:0000313" key="2">
    <source>
        <dbReference type="EMBL" id="KAK3326469.1"/>
    </source>
</evidence>
<comment type="caution">
    <text evidence="2">The sequence shown here is derived from an EMBL/GenBank/DDBJ whole genome shotgun (WGS) entry which is preliminary data.</text>
</comment>
<keyword evidence="1" id="KW-0732">Signal</keyword>
<dbReference type="AlphaFoldDB" id="A0AAE0IK70"/>
<dbReference type="Proteomes" id="UP001283341">
    <property type="component" value="Unassembled WGS sequence"/>
</dbReference>
<accession>A0AAE0IK70</accession>
<dbReference type="EMBL" id="JAUEDM010000002">
    <property type="protein sequence ID" value="KAK3326469.1"/>
    <property type="molecule type" value="Genomic_DNA"/>
</dbReference>
<reference evidence="2" key="2">
    <citation type="submission" date="2023-06" db="EMBL/GenBank/DDBJ databases">
        <authorList>
            <consortium name="Lawrence Berkeley National Laboratory"/>
            <person name="Haridas S."/>
            <person name="Hensen N."/>
            <person name="Bonometti L."/>
            <person name="Westerberg I."/>
            <person name="Brannstrom I.O."/>
            <person name="Guillou S."/>
            <person name="Cros-Aarteil S."/>
            <person name="Calhoun S."/>
            <person name="Kuo A."/>
            <person name="Mondo S."/>
            <person name="Pangilinan J."/>
            <person name="Riley R."/>
            <person name="Labutti K."/>
            <person name="Andreopoulos B."/>
            <person name="Lipzen A."/>
            <person name="Chen C."/>
            <person name="Yanf M."/>
            <person name="Daum C."/>
            <person name="Ng V."/>
            <person name="Clum A."/>
            <person name="Steindorff A."/>
            <person name="Ohm R."/>
            <person name="Martin F."/>
            <person name="Silar P."/>
            <person name="Natvig D."/>
            <person name="Lalanne C."/>
            <person name="Gautier V."/>
            <person name="Ament-Velasquez S.L."/>
            <person name="Kruys A."/>
            <person name="Hutchinson M.I."/>
            <person name="Powell A.J."/>
            <person name="Barry K."/>
            <person name="Miller A.N."/>
            <person name="Grigoriev I.V."/>
            <person name="Debuchy R."/>
            <person name="Gladieux P."/>
            <person name="Thoren M.H."/>
            <person name="Johannesson H."/>
        </authorList>
    </citation>
    <scope>NUCLEOTIDE SEQUENCE</scope>
    <source>
        <strain evidence="2">CBS 118394</strain>
    </source>
</reference>